<evidence type="ECO:0000313" key="4">
    <source>
        <dbReference type="Proteomes" id="UP000308730"/>
    </source>
</evidence>
<dbReference type="Gene3D" id="3.40.50.720">
    <property type="entry name" value="NAD(P)-binding Rossmann-like Domain"/>
    <property type="match status" value="1"/>
</dbReference>
<keyword evidence="1" id="KW-0408">Iron</keyword>
<dbReference type="OrthoDB" id="406156at2759"/>
<dbReference type="GO" id="GO:0016491">
    <property type="term" value="F:oxidoreductase activity"/>
    <property type="evidence" value="ECO:0007669"/>
    <property type="project" value="UniProtKB-KW"/>
</dbReference>
<protein>
    <recommendedName>
        <fullName evidence="2">Fe2OG dioxygenase domain-containing protein</fullName>
    </recommendedName>
</protein>
<dbReference type="SUPFAM" id="SSF51197">
    <property type="entry name" value="Clavaminate synthase-like"/>
    <property type="match status" value="1"/>
</dbReference>
<keyword evidence="4" id="KW-1185">Reference proteome</keyword>
<feature type="domain" description="Fe2OG dioxygenase" evidence="2">
    <location>
        <begin position="180"/>
        <end position="287"/>
    </location>
</feature>
<dbReference type="Pfam" id="PF00106">
    <property type="entry name" value="adh_short"/>
    <property type="match status" value="1"/>
</dbReference>
<comment type="caution">
    <text evidence="3">The sequence shown here is derived from an EMBL/GenBank/DDBJ whole genome shotgun (WGS) entry which is preliminary data.</text>
</comment>
<dbReference type="InterPro" id="IPR036291">
    <property type="entry name" value="NAD(P)-bd_dom_sf"/>
</dbReference>
<dbReference type="InterPro" id="IPR027443">
    <property type="entry name" value="IPNS-like_sf"/>
</dbReference>
<dbReference type="Gene3D" id="2.60.120.330">
    <property type="entry name" value="B-lactam Antibiotic, Isopenicillin N Synthase, Chain"/>
    <property type="match status" value="1"/>
</dbReference>
<dbReference type="SUPFAM" id="SSF51735">
    <property type="entry name" value="NAD(P)-binding Rossmann-fold domains"/>
    <property type="match status" value="1"/>
</dbReference>
<evidence type="ECO:0000259" key="2">
    <source>
        <dbReference type="PROSITE" id="PS51471"/>
    </source>
</evidence>
<dbReference type="EMBL" id="SGPM01000667">
    <property type="protein sequence ID" value="THH17254.1"/>
    <property type="molecule type" value="Genomic_DNA"/>
</dbReference>
<dbReference type="GO" id="GO:0046872">
    <property type="term" value="F:metal ion binding"/>
    <property type="evidence" value="ECO:0007669"/>
    <property type="project" value="UniProtKB-KW"/>
</dbReference>
<dbReference type="Pfam" id="PF03171">
    <property type="entry name" value="2OG-FeII_Oxy"/>
    <property type="match status" value="1"/>
</dbReference>
<accession>A0A4S4LXA3</accession>
<dbReference type="PANTHER" id="PTHR47990">
    <property type="entry name" value="2-OXOGLUTARATE (2OG) AND FE(II)-DEPENDENT OXYGENASE SUPERFAMILY PROTEIN-RELATED"/>
    <property type="match status" value="1"/>
</dbReference>
<name>A0A4S4LXA3_9APHY</name>
<organism evidence="3 4">
    <name type="scientific">Antrodiella citrinella</name>
    <dbReference type="NCBI Taxonomy" id="2447956"/>
    <lineage>
        <taxon>Eukaryota</taxon>
        <taxon>Fungi</taxon>
        <taxon>Dikarya</taxon>
        <taxon>Basidiomycota</taxon>
        <taxon>Agaricomycotina</taxon>
        <taxon>Agaricomycetes</taxon>
        <taxon>Polyporales</taxon>
        <taxon>Steccherinaceae</taxon>
        <taxon>Antrodiella</taxon>
    </lineage>
</organism>
<dbReference type="PROSITE" id="PS51471">
    <property type="entry name" value="FE2OG_OXY"/>
    <property type="match status" value="1"/>
</dbReference>
<dbReference type="InterPro" id="IPR026992">
    <property type="entry name" value="DIOX_N"/>
</dbReference>
<dbReference type="InterPro" id="IPR002347">
    <property type="entry name" value="SDR_fam"/>
</dbReference>
<dbReference type="AlphaFoldDB" id="A0A4S4LXA3"/>
<evidence type="ECO:0000256" key="1">
    <source>
        <dbReference type="RuleBase" id="RU003682"/>
    </source>
</evidence>
<reference evidence="3 4" key="1">
    <citation type="submission" date="2019-02" db="EMBL/GenBank/DDBJ databases">
        <title>Genome sequencing of the rare red list fungi Antrodiella citrinella (Flaviporus citrinellus).</title>
        <authorList>
            <person name="Buettner E."/>
            <person name="Kellner H."/>
        </authorList>
    </citation>
    <scope>NUCLEOTIDE SEQUENCE [LARGE SCALE GENOMIC DNA]</scope>
    <source>
        <strain evidence="3 4">DSM 108506</strain>
    </source>
</reference>
<dbReference type="InterPro" id="IPR050231">
    <property type="entry name" value="Iron_ascorbate_oxido_reductase"/>
</dbReference>
<dbReference type="Pfam" id="PF14226">
    <property type="entry name" value="DIOX_N"/>
    <property type="match status" value="1"/>
</dbReference>
<keyword evidence="1" id="KW-0479">Metal-binding</keyword>
<dbReference type="Proteomes" id="UP000308730">
    <property type="component" value="Unassembled WGS sequence"/>
</dbReference>
<evidence type="ECO:0000313" key="3">
    <source>
        <dbReference type="EMBL" id="THH17254.1"/>
    </source>
</evidence>
<keyword evidence="1" id="KW-0560">Oxidoreductase</keyword>
<comment type="similarity">
    <text evidence="1">Belongs to the iron/ascorbate-dependent oxidoreductase family.</text>
</comment>
<dbReference type="InterPro" id="IPR044861">
    <property type="entry name" value="IPNS-like_FE2OG_OXY"/>
</dbReference>
<sequence length="479" mass="53199">MPGLTTFPSFPNDVPTHPLLIVDYQLLLQRDEDEVNKLWKAATQLGFWYLKNHGVDEEVNGMFEMGAETMALPLEEKMKFEQGDSGMSAGYKAAGLVATDATGDKDTAEFINISKDDALAWPGHVHRTYPSTVNARMESTIVPFVRKSLEVNANIMGIFNDKLGLPEGTLAKFHTLEVPSGSEARCIKNPPKPEQPPALPKVAIGSHTDFGSLSFLHNRLGGLQVLPPDYTEWQYVKPIPRHAICNIGDSLAIFSGGILRSNLHRVLPPPREQSKYERWSLVFFTRPGNTYELRALTDESPQIADAVANAPNPESYNPGATAGNWFARRIKNQRLNNRTKDMQPESFDTRLETASGPKPYIDVWKLRGRKEGIDYGSGIGRAVAILFVREGVDVTIVHLSEEQKDADDTVPTILHEGRQGLSIALNLEDFRNADQVVKKHVDTIGKIDILVNNASKQTTEKDFANIDLDVIESSFKNNI</sequence>
<proteinExistence type="inferred from homology"/>
<dbReference type="InterPro" id="IPR005123">
    <property type="entry name" value="Oxoglu/Fe-dep_dioxygenase_dom"/>
</dbReference>
<gene>
    <name evidence="3" type="ORF">EUX98_g9165</name>
</gene>